<comment type="caution">
    <text evidence="1">The sequence shown here is derived from an EMBL/GenBank/DDBJ whole genome shotgun (WGS) entry which is preliminary data.</text>
</comment>
<dbReference type="Proteomes" id="UP000623467">
    <property type="component" value="Unassembled WGS sequence"/>
</dbReference>
<evidence type="ECO:0000313" key="1">
    <source>
        <dbReference type="EMBL" id="KAF7345233.1"/>
    </source>
</evidence>
<gene>
    <name evidence="1" type="ORF">MSAN_01899900</name>
</gene>
<name>A0A8H6XPS4_9AGAR</name>
<sequence length="127" mass="13976">MSLTARPRTSLSAGEVAVHVPAVHGALNLSRPATTTRVDVSALALRTSSRSRIVWRDSSRFWGSPTRGVHPYLTASCHLLYWQLVIFRAVALTVRDALSGCALCTLFSWSPCSWTTRRAARASFRGF</sequence>
<accession>A0A8H6XPS4</accession>
<protein>
    <submittedName>
        <fullName evidence="1">Uncharacterized protein</fullName>
    </submittedName>
</protein>
<reference evidence="1" key="1">
    <citation type="submission" date="2020-05" db="EMBL/GenBank/DDBJ databases">
        <title>Mycena genomes resolve the evolution of fungal bioluminescence.</title>
        <authorList>
            <person name="Tsai I.J."/>
        </authorList>
    </citation>
    <scope>NUCLEOTIDE SEQUENCE</scope>
    <source>
        <strain evidence="1">160909Yilan</strain>
    </source>
</reference>
<dbReference type="EMBL" id="JACAZH010000020">
    <property type="protein sequence ID" value="KAF7345233.1"/>
    <property type="molecule type" value="Genomic_DNA"/>
</dbReference>
<evidence type="ECO:0000313" key="2">
    <source>
        <dbReference type="Proteomes" id="UP000623467"/>
    </source>
</evidence>
<keyword evidence="2" id="KW-1185">Reference proteome</keyword>
<dbReference type="AlphaFoldDB" id="A0A8H6XPS4"/>
<organism evidence="1 2">
    <name type="scientific">Mycena sanguinolenta</name>
    <dbReference type="NCBI Taxonomy" id="230812"/>
    <lineage>
        <taxon>Eukaryota</taxon>
        <taxon>Fungi</taxon>
        <taxon>Dikarya</taxon>
        <taxon>Basidiomycota</taxon>
        <taxon>Agaricomycotina</taxon>
        <taxon>Agaricomycetes</taxon>
        <taxon>Agaricomycetidae</taxon>
        <taxon>Agaricales</taxon>
        <taxon>Marasmiineae</taxon>
        <taxon>Mycenaceae</taxon>
        <taxon>Mycena</taxon>
    </lineage>
</organism>
<proteinExistence type="predicted"/>